<evidence type="ECO:0000256" key="3">
    <source>
        <dbReference type="ARBA" id="ARBA00022723"/>
    </source>
</evidence>
<dbReference type="InterPro" id="IPR006026">
    <property type="entry name" value="Peptidase_Metallo"/>
</dbReference>
<evidence type="ECO:0000256" key="11">
    <source>
        <dbReference type="SAM" id="MobiDB-lite"/>
    </source>
</evidence>
<reference evidence="14" key="1">
    <citation type="submission" date="2016-11" db="UniProtKB">
        <authorList>
            <consortium name="WormBaseParasite"/>
        </authorList>
    </citation>
    <scope>IDENTIFICATION</scope>
</reference>
<evidence type="ECO:0000256" key="1">
    <source>
        <dbReference type="ARBA" id="ARBA00022536"/>
    </source>
</evidence>
<protein>
    <recommendedName>
        <fullName evidence="10">Metalloendopeptidase</fullName>
        <ecNumber evidence="10">3.4.24.-</ecNumber>
    </recommendedName>
</protein>
<keyword evidence="7" id="KW-1015">Disulfide bond</keyword>
<evidence type="ECO:0000313" key="14">
    <source>
        <dbReference type="WBParaSite" id="MhA1_Contig1224.frz3.gene2"/>
    </source>
</evidence>
<proteinExistence type="predicted"/>
<dbReference type="PROSITE" id="PS00022">
    <property type="entry name" value="EGF_1"/>
    <property type="match status" value="1"/>
</dbReference>
<dbReference type="PRINTS" id="PR00480">
    <property type="entry name" value="ASTACIN"/>
</dbReference>
<keyword evidence="13" id="KW-1185">Reference proteome</keyword>
<dbReference type="Proteomes" id="UP000095281">
    <property type="component" value="Unplaced"/>
</dbReference>
<dbReference type="InterPro" id="IPR035914">
    <property type="entry name" value="Sperma_CUB_dom_sf"/>
</dbReference>
<accession>A0A1I8B2E8</accession>
<dbReference type="FunFam" id="3.40.390.10:FF:000028">
    <property type="entry name" value="Zinc metalloproteinase"/>
    <property type="match status" value="1"/>
</dbReference>
<feature type="binding site" evidence="9">
    <location>
        <position position="264"/>
    </location>
    <ligand>
        <name>Zn(2+)</name>
        <dbReference type="ChEBI" id="CHEBI:29105"/>
        <note>catalytic</note>
    </ligand>
</feature>
<dbReference type="GO" id="GO:0006508">
    <property type="term" value="P:proteolysis"/>
    <property type="evidence" value="ECO:0007669"/>
    <property type="project" value="UniProtKB-KW"/>
</dbReference>
<dbReference type="GO" id="GO:0004222">
    <property type="term" value="F:metalloendopeptidase activity"/>
    <property type="evidence" value="ECO:0007669"/>
    <property type="project" value="UniProtKB-UniRule"/>
</dbReference>
<feature type="active site" evidence="9">
    <location>
        <position position="255"/>
    </location>
</feature>
<evidence type="ECO:0000256" key="2">
    <source>
        <dbReference type="ARBA" id="ARBA00022670"/>
    </source>
</evidence>
<dbReference type="InterPro" id="IPR000742">
    <property type="entry name" value="EGF"/>
</dbReference>
<dbReference type="GO" id="GO:0018996">
    <property type="term" value="P:molting cycle, collagen and cuticulin-based cuticle"/>
    <property type="evidence" value="ECO:0007669"/>
    <property type="project" value="UniProtKB-ARBA"/>
</dbReference>
<dbReference type="EC" id="3.4.24.-" evidence="10"/>
<dbReference type="AlphaFoldDB" id="A0A1I8B2E8"/>
<evidence type="ECO:0000256" key="8">
    <source>
        <dbReference type="ARBA" id="ARBA00023180"/>
    </source>
</evidence>
<organism evidence="13 14">
    <name type="scientific">Meloidogyne hapla</name>
    <name type="common">Root-knot nematode worm</name>
    <dbReference type="NCBI Taxonomy" id="6305"/>
    <lineage>
        <taxon>Eukaryota</taxon>
        <taxon>Metazoa</taxon>
        <taxon>Ecdysozoa</taxon>
        <taxon>Nematoda</taxon>
        <taxon>Chromadorea</taxon>
        <taxon>Rhabditida</taxon>
        <taxon>Tylenchina</taxon>
        <taxon>Tylenchomorpha</taxon>
        <taxon>Tylenchoidea</taxon>
        <taxon>Meloidogynidae</taxon>
        <taxon>Meloidogyninae</taxon>
        <taxon>Meloidogyne</taxon>
    </lineage>
</organism>
<dbReference type="PROSITE" id="PS51864">
    <property type="entry name" value="ASTACIN"/>
    <property type="match status" value="1"/>
</dbReference>
<comment type="cofactor">
    <cofactor evidence="9 10">
        <name>Zn(2+)</name>
        <dbReference type="ChEBI" id="CHEBI:29105"/>
    </cofactor>
    <text evidence="9 10">Binds 1 zinc ion per subunit.</text>
</comment>
<keyword evidence="4 9" id="KW-0378">Hydrolase</keyword>
<keyword evidence="3 9" id="KW-0479">Metal-binding</keyword>
<keyword evidence="2 9" id="KW-0645">Protease</keyword>
<keyword evidence="8" id="KW-0325">Glycoprotein</keyword>
<keyword evidence="6 9" id="KW-0482">Metalloprotease</keyword>
<comment type="caution">
    <text evidence="9">Lacks conserved residue(s) required for the propagation of feature annotation.</text>
</comment>
<feature type="binding site" evidence="9">
    <location>
        <position position="258"/>
    </location>
    <ligand>
        <name>Zn(2+)</name>
        <dbReference type="ChEBI" id="CHEBI:29105"/>
        <note>catalytic</note>
    </ligand>
</feature>
<dbReference type="Gene3D" id="3.40.390.10">
    <property type="entry name" value="Collagenase (Catalytic Domain)"/>
    <property type="match status" value="1"/>
</dbReference>
<feature type="binding site" evidence="9">
    <location>
        <position position="254"/>
    </location>
    <ligand>
        <name>Zn(2+)</name>
        <dbReference type="ChEBI" id="CHEBI:29105"/>
        <note>catalytic</note>
    </ligand>
</feature>
<dbReference type="PANTHER" id="PTHR10127:SF898">
    <property type="entry name" value="ZINC METALLOPROTEINASE NAS-30"/>
    <property type="match status" value="1"/>
</dbReference>
<dbReference type="CDD" id="cd00041">
    <property type="entry name" value="CUB"/>
    <property type="match status" value="1"/>
</dbReference>
<dbReference type="InterPro" id="IPR001506">
    <property type="entry name" value="Peptidase_M12A"/>
</dbReference>
<evidence type="ECO:0000256" key="7">
    <source>
        <dbReference type="ARBA" id="ARBA00023157"/>
    </source>
</evidence>
<evidence type="ECO:0000313" key="13">
    <source>
        <dbReference type="Proteomes" id="UP000095281"/>
    </source>
</evidence>
<dbReference type="WBParaSite" id="MhA1_Contig1224.frz3.gene2">
    <property type="protein sequence ID" value="MhA1_Contig1224.frz3.gene2"/>
    <property type="gene ID" value="MhA1_Contig1224.frz3.gene2"/>
</dbReference>
<dbReference type="SUPFAM" id="SSF49854">
    <property type="entry name" value="Spermadhesin, CUB domain"/>
    <property type="match status" value="1"/>
</dbReference>
<sequence>MLDELYEYANMPGQSTPAHLTPPPSLPFSSTTPSLQQLFPWLPTFPTLPPPPTLPTLFSTLPPSSASGERDPPLIPGNSVEVAKDFAEANKLMRSFLKIMTKNSKKPLRPMPALNDGTELGRNRPLMDQLFESDILLTARQAKAIVLAEAERKGKRRKKRKVITGSAYRWPKGQPIPYTFRESDQDWHRLIQDGLRLWEEETCLRFKENRGSSFAKDKIEFIRGSGCYSSVGRTGGTQKISIGHGCDDKGIVSHEVGHALGFWHEQSRPDREQYIRLEERYIMGGTEGNFAKRSDLEADGMGLPYDLGSVMHYGPNAFTIDWDRTTIITKDSKYQRSIGQRLGPSFIDVKQINRLYCHHMCQGTSVVCLNGGYADTNNCDKCKCPPGLGGPNCASVEPSEDPFCGGELLANIGIWQHLTHRGAKKCNWKIKADGNHRIRFILDSVSYSCSTTCQGFVEIKHNSDFQQIGFRACCDEHSIEVISEQAEVLIISDPQGAKVGAFTLRYIADTGSGKSAPLPKPPPPAWIPGRENRAFRGVQNKGGVIEKFILNSIPRVRDPDRPVESVASILTDYFASSLLGVNKRRK</sequence>
<evidence type="ECO:0000256" key="10">
    <source>
        <dbReference type="RuleBase" id="RU361183"/>
    </source>
</evidence>
<feature type="domain" description="Peptidase M12A" evidence="12">
    <location>
        <begin position="161"/>
        <end position="358"/>
    </location>
</feature>
<dbReference type="SMART" id="SM00042">
    <property type="entry name" value="CUB"/>
    <property type="match status" value="1"/>
</dbReference>
<dbReference type="Gene3D" id="2.60.120.290">
    <property type="entry name" value="Spermadhesin, CUB domain"/>
    <property type="match status" value="1"/>
</dbReference>
<dbReference type="InterPro" id="IPR034035">
    <property type="entry name" value="Astacin-like_dom"/>
</dbReference>
<dbReference type="OMA" id="VYRWPKN"/>
<dbReference type="SUPFAM" id="SSF55486">
    <property type="entry name" value="Metalloproteases ('zincins'), catalytic domain"/>
    <property type="match status" value="1"/>
</dbReference>
<evidence type="ECO:0000256" key="9">
    <source>
        <dbReference type="PROSITE-ProRule" id="PRU01211"/>
    </source>
</evidence>
<dbReference type="InterPro" id="IPR000859">
    <property type="entry name" value="CUB_dom"/>
</dbReference>
<feature type="region of interest" description="Disordered" evidence="11">
    <location>
        <begin position="10"/>
        <end position="32"/>
    </location>
</feature>
<keyword evidence="1" id="KW-0245">EGF-like domain</keyword>
<dbReference type="Pfam" id="PF01400">
    <property type="entry name" value="Astacin"/>
    <property type="match status" value="1"/>
</dbReference>
<evidence type="ECO:0000259" key="12">
    <source>
        <dbReference type="PROSITE" id="PS51864"/>
    </source>
</evidence>
<dbReference type="CDD" id="cd04280">
    <property type="entry name" value="ZnMc_astacin_like"/>
    <property type="match status" value="1"/>
</dbReference>
<evidence type="ECO:0000256" key="5">
    <source>
        <dbReference type="ARBA" id="ARBA00022833"/>
    </source>
</evidence>
<keyword evidence="5 9" id="KW-0862">Zinc</keyword>
<dbReference type="InterPro" id="IPR024079">
    <property type="entry name" value="MetalloPept_cat_dom_sf"/>
</dbReference>
<dbReference type="GO" id="GO:0008270">
    <property type="term" value="F:zinc ion binding"/>
    <property type="evidence" value="ECO:0007669"/>
    <property type="project" value="UniProtKB-UniRule"/>
</dbReference>
<dbReference type="PANTHER" id="PTHR10127">
    <property type="entry name" value="DISCOIDIN, CUB, EGF, LAMININ , AND ZINC METALLOPROTEASE DOMAIN CONTAINING"/>
    <property type="match status" value="1"/>
</dbReference>
<name>A0A1I8B2E8_MELHA</name>
<dbReference type="SMART" id="SM00235">
    <property type="entry name" value="ZnMc"/>
    <property type="match status" value="1"/>
</dbReference>
<evidence type="ECO:0000256" key="4">
    <source>
        <dbReference type="ARBA" id="ARBA00022801"/>
    </source>
</evidence>
<evidence type="ECO:0000256" key="6">
    <source>
        <dbReference type="ARBA" id="ARBA00023049"/>
    </source>
</evidence>